<dbReference type="RefSeq" id="WP_146404988.1">
    <property type="nucleotide sequence ID" value="NZ_SJPU01000001.1"/>
</dbReference>
<dbReference type="Proteomes" id="UP000319908">
    <property type="component" value="Unassembled WGS sequence"/>
</dbReference>
<evidence type="ECO:0000313" key="2">
    <source>
        <dbReference type="Proteomes" id="UP000319908"/>
    </source>
</evidence>
<keyword evidence="2" id="KW-1185">Reference proteome</keyword>
<protein>
    <submittedName>
        <fullName evidence="1">Uncharacterized protein</fullName>
    </submittedName>
</protein>
<evidence type="ECO:0000313" key="1">
    <source>
        <dbReference type="EMBL" id="TWU17991.1"/>
    </source>
</evidence>
<name>A0A5C6C2V6_9BACT</name>
<dbReference type="AlphaFoldDB" id="A0A5C6C2V6"/>
<accession>A0A5C6C2V6</accession>
<dbReference type="EMBL" id="SJPU01000001">
    <property type="protein sequence ID" value="TWU17991.1"/>
    <property type="molecule type" value="Genomic_DNA"/>
</dbReference>
<gene>
    <name evidence="1" type="ORF">Poly21_01440</name>
</gene>
<proteinExistence type="predicted"/>
<reference evidence="1 2" key="1">
    <citation type="journal article" date="2020" name="Antonie Van Leeuwenhoek">
        <title>Rhodopirellula heiligendammensis sp. nov., Rhodopirellula pilleata sp. nov., and Rhodopirellula solitaria sp. nov. isolated from natural or artificial marine surfaces in Northern Germany and California, USA, and emended description of the genus Rhodopirellula.</title>
        <authorList>
            <person name="Kallscheuer N."/>
            <person name="Wiegand S."/>
            <person name="Jogler M."/>
            <person name="Boedeker C."/>
            <person name="Peeters S.H."/>
            <person name="Rast P."/>
            <person name="Heuer A."/>
            <person name="Jetten M.S.M."/>
            <person name="Rohde M."/>
            <person name="Jogler C."/>
        </authorList>
    </citation>
    <scope>NUCLEOTIDE SEQUENCE [LARGE SCALE GENOMIC DNA]</scope>
    <source>
        <strain evidence="1 2">Poly21</strain>
    </source>
</reference>
<sequence>MSHTTPAELAHVVAALLANKIEASPIPSALVSREFLPVYTPAKLTTCRVPVAPVQTSSLTASRSAANRERSIQICPHLKTTPKGDTFDELQIEQFLDFVRWIDETLESHGRIGGHTRESSQILPLYDVEALNKDHVLKSVLTVTYRTIVRL</sequence>
<organism evidence="1 2">
    <name type="scientific">Allorhodopirellula heiligendammensis</name>
    <dbReference type="NCBI Taxonomy" id="2714739"/>
    <lineage>
        <taxon>Bacteria</taxon>
        <taxon>Pseudomonadati</taxon>
        <taxon>Planctomycetota</taxon>
        <taxon>Planctomycetia</taxon>
        <taxon>Pirellulales</taxon>
        <taxon>Pirellulaceae</taxon>
        <taxon>Allorhodopirellula</taxon>
    </lineage>
</organism>
<comment type="caution">
    <text evidence="1">The sequence shown here is derived from an EMBL/GenBank/DDBJ whole genome shotgun (WGS) entry which is preliminary data.</text>
</comment>